<evidence type="ECO:0000259" key="2">
    <source>
        <dbReference type="Pfam" id="PF20150"/>
    </source>
</evidence>
<dbReference type="Proteomes" id="UP000235672">
    <property type="component" value="Unassembled WGS sequence"/>
</dbReference>
<dbReference type="AlphaFoldDB" id="A0A2J6Q6R5"/>
<gene>
    <name evidence="3" type="ORF">NA56DRAFT_702907</name>
</gene>
<organism evidence="3 4">
    <name type="scientific">Hyaloscypha hepaticicola</name>
    <dbReference type="NCBI Taxonomy" id="2082293"/>
    <lineage>
        <taxon>Eukaryota</taxon>
        <taxon>Fungi</taxon>
        <taxon>Dikarya</taxon>
        <taxon>Ascomycota</taxon>
        <taxon>Pezizomycotina</taxon>
        <taxon>Leotiomycetes</taxon>
        <taxon>Helotiales</taxon>
        <taxon>Hyaloscyphaceae</taxon>
        <taxon>Hyaloscypha</taxon>
    </lineage>
</organism>
<feature type="domain" description="2EXR" evidence="2">
    <location>
        <begin position="441"/>
        <end position="508"/>
    </location>
</feature>
<dbReference type="Pfam" id="PF20150">
    <property type="entry name" value="2EXR"/>
    <property type="match status" value="1"/>
</dbReference>
<evidence type="ECO:0000256" key="1">
    <source>
        <dbReference type="SAM" id="MobiDB-lite"/>
    </source>
</evidence>
<dbReference type="InterPro" id="IPR045518">
    <property type="entry name" value="2EXR"/>
</dbReference>
<proteinExistence type="predicted"/>
<sequence length="773" mass="84980">MSHPDTGKGIEDHDPSYGNLVPLNNMRNGAESMQFGQNFDDRFLNGDSYSQGLYQLCPVIPGQVGTMNNTQAPNYGSSGTYVPASLYQVPITGQSYPVHGSALLSPAFDNQQLDVSASNGFDLAEFYDALPAPPTQLYLGDPNATPATFNDFQVGYHDENNAAGFSNFQAGYHDDYNAAAFYDPDPTFYPDAFTTVSNSFNYAGSHIPIHMSSGYATTNNHEQFSDPQSFNQQLIDPRLSNDHILNSGLSNNGSPIPTSINQMSSNPTLAVQVPNPHHTLQAQPNVVAGVAQSNVAVRVVSLIGTHLPPGAAPVRPTRSFTRSDPCTEAYQSAKDQAQEVLVECFPAAVDYAWYRAQAKYNQKVEHGATRDTKSRLLIDSSNVSKTNRLLHAQNPWVEVAAHAHYAFYQFLLSETAYLISQAKQQFVSDLQAAADYQFAAFRLFPRLPPEVRLIVWNMYLETVPSRIVRWAIDVPPAVVRSLPMEGRREWEKGCTAFKTHADKRVVLHIRPGDELYLEGVPGLIYQAGEVPSPDPVQMKSSPPLGTLMVRAGIAVGNFNDAPDPTSTPVFMGIDRITLPLSVAFVLLRAGAKSKADANWAKLSQLFPALTQIRLVSGPKPGPQATVADIVVIPYHRLSKIPGLPEQSWADKITEGYARNFPQGSSWSIQFEYVEFNNAFNKYETAHSCGTRVSPFSTPDSHSCYVTGKHNERLEAYQNDLLHAEERNSKTMPIDNNNTLFDDTDTRLASLYASSKALIWGNQRAIFDVTTGVA</sequence>
<name>A0A2J6Q6R5_9HELO</name>
<feature type="region of interest" description="Disordered" evidence="1">
    <location>
        <begin position="1"/>
        <end position="21"/>
    </location>
</feature>
<keyword evidence="4" id="KW-1185">Reference proteome</keyword>
<dbReference type="EMBL" id="KZ613479">
    <property type="protein sequence ID" value="PMD21931.1"/>
    <property type="molecule type" value="Genomic_DNA"/>
</dbReference>
<evidence type="ECO:0000313" key="4">
    <source>
        <dbReference type="Proteomes" id="UP000235672"/>
    </source>
</evidence>
<feature type="compositionally biased region" description="Basic and acidic residues" evidence="1">
    <location>
        <begin position="1"/>
        <end position="15"/>
    </location>
</feature>
<reference evidence="3 4" key="1">
    <citation type="submission" date="2016-05" db="EMBL/GenBank/DDBJ databases">
        <title>A degradative enzymes factory behind the ericoid mycorrhizal symbiosis.</title>
        <authorList>
            <consortium name="DOE Joint Genome Institute"/>
            <person name="Martino E."/>
            <person name="Morin E."/>
            <person name="Grelet G."/>
            <person name="Kuo A."/>
            <person name="Kohler A."/>
            <person name="Daghino S."/>
            <person name="Barry K."/>
            <person name="Choi C."/>
            <person name="Cichocki N."/>
            <person name="Clum A."/>
            <person name="Copeland A."/>
            <person name="Hainaut M."/>
            <person name="Haridas S."/>
            <person name="Labutti K."/>
            <person name="Lindquist E."/>
            <person name="Lipzen A."/>
            <person name="Khouja H.-R."/>
            <person name="Murat C."/>
            <person name="Ohm R."/>
            <person name="Olson A."/>
            <person name="Spatafora J."/>
            <person name="Veneault-Fourrey C."/>
            <person name="Henrissat B."/>
            <person name="Grigoriev I."/>
            <person name="Martin F."/>
            <person name="Perotto S."/>
        </authorList>
    </citation>
    <scope>NUCLEOTIDE SEQUENCE [LARGE SCALE GENOMIC DNA]</scope>
    <source>
        <strain evidence="3 4">UAMH 7357</strain>
    </source>
</reference>
<protein>
    <recommendedName>
        <fullName evidence="2">2EXR domain-containing protein</fullName>
    </recommendedName>
</protein>
<evidence type="ECO:0000313" key="3">
    <source>
        <dbReference type="EMBL" id="PMD21931.1"/>
    </source>
</evidence>
<accession>A0A2J6Q6R5</accession>